<keyword evidence="18" id="KW-1185">Reference proteome</keyword>
<reference evidence="17 18" key="1">
    <citation type="submission" date="2024-01" db="EMBL/GenBank/DDBJ databases">
        <title>The genome of the rayed Mediterranean limpet Patella caerulea (Linnaeus, 1758).</title>
        <authorList>
            <person name="Anh-Thu Weber A."/>
            <person name="Halstead-Nussloch G."/>
        </authorList>
    </citation>
    <scope>NUCLEOTIDE SEQUENCE [LARGE SCALE GENOMIC DNA]</scope>
    <source>
        <strain evidence="17">AATW-2023a</strain>
        <tissue evidence="17">Whole specimen</tissue>
    </source>
</reference>
<proteinExistence type="inferred from homology"/>
<dbReference type="GO" id="GO:0016020">
    <property type="term" value="C:membrane"/>
    <property type="evidence" value="ECO:0007669"/>
    <property type="project" value="UniProtKB-SubCell"/>
</dbReference>
<keyword evidence="4" id="KW-0444">Lipid biosynthesis</keyword>
<evidence type="ECO:0000256" key="15">
    <source>
        <dbReference type="ARBA" id="ARBA00041701"/>
    </source>
</evidence>
<evidence type="ECO:0000256" key="12">
    <source>
        <dbReference type="ARBA" id="ARBA00023264"/>
    </source>
</evidence>
<dbReference type="InterPro" id="IPR052374">
    <property type="entry name" value="SERAC1"/>
</dbReference>
<feature type="transmembrane region" description="Helical" evidence="16">
    <location>
        <begin position="39"/>
        <end position="62"/>
    </location>
</feature>
<evidence type="ECO:0000256" key="10">
    <source>
        <dbReference type="ARBA" id="ARBA00023136"/>
    </source>
</evidence>
<dbReference type="SUPFAM" id="SSF53474">
    <property type="entry name" value="alpha/beta-Hydrolases"/>
    <property type="match status" value="1"/>
</dbReference>
<dbReference type="EMBL" id="JAZGQO010000006">
    <property type="protein sequence ID" value="KAK6185813.1"/>
    <property type="molecule type" value="Genomic_DNA"/>
</dbReference>
<keyword evidence="8" id="KW-0443">Lipid metabolism</keyword>
<evidence type="ECO:0000256" key="3">
    <source>
        <dbReference type="ARBA" id="ARBA00004240"/>
    </source>
</evidence>
<sequence>MSGVLKLRIGKLLSDCTRKWQTASLHYKHTKLNSKKNRFAVVTVIVTVLTCGTLICVEISALNRKLSTATNVFEVDRNLGQYISLFDTDFSTEEFRKKWKASLDLEKIAKEPWFAWLQSRSTDPWRLLNLARSDDQYVRRLGVQALADRDDWEDFQYRNIAQAADYKTLVGLARSPDIDLRFFLPPPRQYKPQMNMSDELTNLLTSLPDTGVNKCVKYFTHVALKHGKPPDDKGGFWSFGGQTLASPDGNSSLTEKTVELCSLQALVSHSTVPSHCIEIVERGGLALLQRILEDKADCIKTHILLARILSNIALVQDLHQQIFISGWVTILAKWLKSENWILATVAAKALNNLDQDYTSSQLEEGVYVFHPLHRTRSVLNADIVFVHGVLGGSFRSWRQRDIPDNQIDPAENRTSCWPKDWLAKDMKRVRMISLDYDTHLSEWYSTCPHDIEKRSLVKRGEEMIEKLRKAGVGDRPIIWAGHSLGGLLIKQMLSLAIDDDKYSCIKDQTQGIIFYGVPHYGSPLANISNQKAAYILLPSIEVQDLKPHSQNLEFLQSRFIDFMKSRSIPCLAFGETKKTYVKKLFTMLQVVPLESSNPGYGEFYPVDADHVGVCKPDNTDCDVYILTLQFIRRCILQAKVEIYLKDGLKHTGPKPL</sequence>
<keyword evidence="5 16" id="KW-0812">Transmembrane</keyword>
<evidence type="ECO:0000256" key="1">
    <source>
        <dbReference type="ARBA" id="ARBA00004167"/>
    </source>
</evidence>
<keyword evidence="9" id="KW-0496">Mitochondrion</keyword>
<protein>
    <recommendedName>
        <fullName evidence="14">Protein SERAC1</fullName>
    </recommendedName>
    <alternativeName>
        <fullName evidence="15">Serine active site-containing protein 1</fullName>
    </alternativeName>
</protein>
<dbReference type="GO" id="GO:0008654">
    <property type="term" value="P:phospholipid biosynthetic process"/>
    <property type="evidence" value="ECO:0007669"/>
    <property type="project" value="UniProtKB-KW"/>
</dbReference>
<evidence type="ECO:0000256" key="7">
    <source>
        <dbReference type="ARBA" id="ARBA00022989"/>
    </source>
</evidence>
<evidence type="ECO:0000313" key="17">
    <source>
        <dbReference type="EMBL" id="KAK6185813.1"/>
    </source>
</evidence>
<dbReference type="GO" id="GO:0005739">
    <property type="term" value="C:mitochondrion"/>
    <property type="evidence" value="ECO:0007669"/>
    <property type="project" value="UniProtKB-SubCell"/>
</dbReference>
<name>A0AAN8K5N7_PATCE</name>
<gene>
    <name evidence="17" type="ORF">SNE40_007962</name>
</gene>
<dbReference type="Gene3D" id="1.25.10.10">
    <property type="entry name" value="Leucine-rich Repeat Variant"/>
    <property type="match status" value="1"/>
</dbReference>
<comment type="similarity">
    <text evidence="13">Belongs to the SERAC1 family.</text>
</comment>
<evidence type="ECO:0000256" key="14">
    <source>
        <dbReference type="ARBA" id="ARBA00040991"/>
    </source>
</evidence>
<dbReference type="PANTHER" id="PTHR48182">
    <property type="entry name" value="PROTEIN SERAC1"/>
    <property type="match status" value="1"/>
</dbReference>
<evidence type="ECO:0000256" key="8">
    <source>
        <dbReference type="ARBA" id="ARBA00023098"/>
    </source>
</evidence>
<dbReference type="InterPro" id="IPR029058">
    <property type="entry name" value="AB_hydrolase_fold"/>
</dbReference>
<evidence type="ECO:0000256" key="9">
    <source>
        <dbReference type="ARBA" id="ARBA00023128"/>
    </source>
</evidence>
<keyword evidence="12" id="KW-1208">Phospholipid metabolism</keyword>
<comment type="subcellular location">
    <subcellularLocation>
        <location evidence="3">Endoplasmic reticulum</location>
    </subcellularLocation>
    <subcellularLocation>
        <location evidence="1">Membrane</location>
        <topology evidence="1">Single-pass membrane protein</topology>
    </subcellularLocation>
    <subcellularLocation>
        <location evidence="2">Mitochondrion</location>
    </subcellularLocation>
</comment>
<evidence type="ECO:0000256" key="5">
    <source>
        <dbReference type="ARBA" id="ARBA00022692"/>
    </source>
</evidence>
<accession>A0AAN8K5N7</accession>
<evidence type="ECO:0000256" key="16">
    <source>
        <dbReference type="SAM" id="Phobius"/>
    </source>
</evidence>
<dbReference type="Proteomes" id="UP001347796">
    <property type="component" value="Unassembled WGS sequence"/>
</dbReference>
<evidence type="ECO:0000256" key="13">
    <source>
        <dbReference type="ARBA" id="ARBA00038024"/>
    </source>
</evidence>
<keyword evidence="11" id="KW-0594">Phospholipid biosynthesis</keyword>
<organism evidence="17 18">
    <name type="scientific">Patella caerulea</name>
    <name type="common">Rayed Mediterranean limpet</name>
    <dbReference type="NCBI Taxonomy" id="87958"/>
    <lineage>
        <taxon>Eukaryota</taxon>
        <taxon>Metazoa</taxon>
        <taxon>Spiralia</taxon>
        <taxon>Lophotrochozoa</taxon>
        <taxon>Mollusca</taxon>
        <taxon>Gastropoda</taxon>
        <taxon>Patellogastropoda</taxon>
        <taxon>Patelloidea</taxon>
        <taxon>Patellidae</taxon>
        <taxon>Patella</taxon>
    </lineage>
</organism>
<dbReference type="InterPro" id="IPR011989">
    <property type="entry name" value="ARM-like"/>
</dbReference>
<evidence type="ECO:0000256" key="4">
    <source>
        <dbReference type="ARBA" id="ARBA00022516"/>
    </source>
</evidence>
<keyword evidence="10 16" id="KW-0472">Membrane</keyword>
<evidence type="ECO:0000256" key="2">
    <source>
        <dbReference type="ARBA" id="ARBA00004173"/>
    </source>
</evidence>
<dbReference type="AlphaFoldDB" id="A0AAN8K5N7"/>
<comment type="caution">
    <text evidence="17">The sequence shown here is derived from an EMBL/GenBank/DDBJ whole genome shotgun (WGS) entry which is preliminary data.</text>
</comment>
<evidence type="ECO:0000256" key="11">
    <source>
        <dbReference type="ARBA" id="ARBA00023209"/>
    </source>
</evidence>
<keyword evidence="6" id="KW-0256">Endoplasmic reticulum</keyword>
<evidence type="ECO:0000256" key="6">
    <source>
        <dbReference type="ARBA" id="ARBA00022824"/>
    </source>
</evidence>
<evidence type="ECO:0000313" key="18">
    <source>
        <dbReference type="Proteomes" id="UP001347796"/>
    </source>
</evidence>
<dbReference type="GO" id="GO:0005783">
    <property type="term" value="C:endoplasmic reticulum"/>
    <property type="evidence" value="ECO:0007669"/>
    <property type="project" value="UniProtKB-SubCell"/>
</dbReference>
<dbReference type="Gene3D" id="3.40.50.1820">
    <property type="entry name" value="alpha/beta hydrolase"/>
    <property type="match status" value="1"/>
</dbReference>
<keyword evidence="7 16" id="KW-1133">Transmembrane helix</keyword>
<dbReference type="PANTHER" id="PTHR48182:SF2">
    <property type="entry name" value="PROTEIN SERAC1"/>
    <property type="match status" value="1"/>
</dbReference>
<dbReference type="InterPro" id="IPR016024">
    <property type="entry name" value="ARM-type_fold"/>
</dbReference>
<dbReference type="SUPFAM" id="SSF48371">
    <property type="entry name" value="ARM repeat"/>
    <property type="match status" value="1"/>
</dbReference>